<protein>
    <recommendedName>
        <fullName evidence="3">VOC domain-containing protein</fullName>
    </recommendedName>
</protein>
<feature type="signal peptide" evidence="1">
    <location>
        <begin position="1"/>
        <end position="20"/>
    </location>
</feature>
<evidence type="ECO:0000313" key="2">
    <source>
        <dbReference type="EMBL" id="CAD8481806.1"/>
    </source>
</evidence>
<dbReference type="Gene3D" id="3.10.180.10">
    <property type="entry name" value="2,3-Dihydroxybiphenyl 1,2-Dioxygenase, domain 1"/>
    <property type="match status" value="1"/>
</dbReference>
<sequence>MRHATLAILLAASTLGLVSAFSTSCHLPRNLDGHAAGGVSCRMRLRTGLGAVQMSLKRRQITDKISQVLAGLLITNTVGVEAFTVPAGALVEKAKGSEDYPAFLQGVTMEVNDLEEEAEFWIKGLGMREIRKSAKSIVVGYGSDRMVEGGGHFTFELVQSNEEKKASETQRIEIELPKIPYLLSRAQEAGGTLVPRWFGTASFTDFLSPSGYTVRIFMNSDKSNIAYPVKSVCFMAEDTQKTAEALSKSLGMTKVSSFPFPFIGDGAKSLRFQDENVVLHIEKFPKDFQPAKDARLFRFNVLAADVDAVGASWSAAGGKASKADQSLRLGELIGQEFVVRDEKVFSADASKSEIPPPPPPPPS</sequence>
<dbReference type="PROSITE" id="PS51257">
    <property type="entry name" value="PROKAR_LIPOPROTEIN"/>
    <property type="match status" value="1"/>
</dbReference>
<gene>
    <name evidence="2" type="ORF">HPHI1048_LOCUS9191</name>
</gene>
<proteinExistence type="predicted"/>
<accession>A0A7S0EDA8</accession>
<name>A0A7S0EDA8_9CRYP</name>
<evidence type="ECO:0000256" key="1">
    <source>
        <dbReference type="SAM" id="SignalP"/>
    </source>
</evidence>
<dbReference type="EMBL" id="HBEO01013531">
    <property type="protein sequence ID" value="CAD8481806.1"/>
    <property type="molecule type" value="Transcribed_RNA"/>
</dbReference>
<dbReference type="InterPro" id="IPR029068">
    <property type="entry name" value="Glyas_Bleomycin-R_OHBP_Dase"/>
</dbReference>
<dbReference type="SUPFAM" id="SSF54593">
    <property type="entry name" value="Glyoxalase/Bleomycin resistance protein/Dihydroxybiphenyl dioxygenase"/>
    <property type="match status" value="2"/>
</dbReference>
<dbReference type="AlphaFoldDB" id="A0A7S0EDA8"/>
<feature type="chain" id="PRO_5031287504" description="VOC domain-containing protein" evidence="1">
    <location>
        <begin position="21"/>
        <end position="363"/>
    </location>
</feature>
<evidence type="ECO:0008006" key="3">
    <source>
        <dbReference type="Google" id="ProtNLM"/>
    </source>
</evidence>
<keyword evidence="1" id="KW-0732">Signal</keyword>
<reference evidence="2" key="1">
    <citation type="submission" date="2021-01" db="EMBL/GenBank/DDBJ databases">
        <authorList>
            <person name="Corre E."/>
            <person name="Pelletier E."/>
            <person name="Niang G."/>
            <person name="Scheremetjew M."/>
            <person name="Finn R."/>
            <person name="Kale V."/>
            <person name="Holt S."/>
            <person name="Cochrane G."/>
            <person name="Meng A."/>
            <person name="Brown T."/>
            <person name="Cohen L."/>
        </authorList>
    </citation>
    <scope>NUCLEOTIDE SEQUENCE</scope>
    <source>
        <strain evidence="2">CCMP325</strain>
    </source>
</reference>
<organism evidence="2">
    <name type="scientific">Hanusia phi</name>
    <dbReference type="NCBI Taxonomy" id="3032"/>
    <lineage>
        <taxon>Eukaryota</taxon>
        <taxon>Cryptophyceae</taxon>
        <taxon>Pyrenomonadales</taxon>
        <taxon>Geminigeraceae</taxon>
        <taxon>Hanusia</taxon>
    </lineage>
</organism>